<comment type="caution">
    <text evidence="13">The sequence shown here is derived from an EMBL/GenBank/DDBJ whole genome shotgun (WGS) entry which is preliminary data.</text>
</comment>
<dbReference type="RefSeq" id="WP_048673830.1">
    <property type="nucleotide sequence ID" value="NZ_CBTJ020000054.1"/>
</dbReference>
<dbReference type="InterPro" id="IPR006194">
    <property type="entry name" value="Gly-tRNA-synth_heterodimer"/>
</dbReference>
<evidence type="ECO:0000256" key="3">
    <source>
        <dbReference type="ARBA" id="ARBA00011209"/>
    </source>
</evidence>
<dbReference type="GO" id="GO:0004814">
    <property type="term" value="F:arginine-tRNA ligase activity"/>
    <property type="evidence" value="ECO:0007669"/>
    <property type="project" value="InterPro"/>
</dbReference>
<evidence type="ECO:0000256" key="1">
    <source>
        <dbReference type="ARBA" id="ARBA00004496"/>
    </source>
</evidence>
<dbReference type="EC" id="6.1.1.14" evidence="11"/>
<reference evidence="13" key="1">
    <citation type="submission" date="2013-07" db="EMBL/GenBank/DDBJ databases">
        <authorList>
            <person name="McIlroy S."/>
        </authorList>
    </citation>
    <scope>NUCLEOTIDE SEQUENCE [LARGE SCALE GENOMIC DNA]</scope>
    <source>
        <strain evidence="13">Run_A_D11</strain>
    </source>
</reference>
<organism evidence="13 14">
    <name type="scientific">Candidatus Competibacter denitrificans Run_A_D11</name>
    <dbReference type="NCBI Taxonomy" id="1400863"/>
    <lineage>
        <taxon>Bacteria</taxon>
        <taxon>Pseudomonadati</taxon>
        <taxon>Pseudomonadota</taxon>
        <taxon>Gammaproteobacteria</taxon>
        <taxon>Candidatus Competibacteraceae</taxon>
        <taxon>Candidatus Competibacter</taxon>
    </lineage>
</organism>
<dbReference type="NCBIfam" id="TIGR00211">
    <property type="entry name" value="glyS"/>
    <property type="match status" value="1"/>
</dbReference>
<sequence>MSEARDLLIEIGTEELPPKALADLALAFETGISEGLAKAGLAHDGIQRFATPRRLAVLIERLPIQQADRQLERRGPALSAAFGPDGRPTKAAEGFARSCGVGIADLQRVETDKGAWLIHVSTEAGAPTANLIPGIVEAALAGLPIPKRMRWGDRDEEFVRPVHWVVLLFGDEVIPATIMGMETGRETRGHRFHHPQPIRLSAPANYARQLAAEGKVIANFAERREQVRAQAETVAAQLQGTAVIKPALLDEVTSLVEWPVALAGNFEQCFLDVPSEALISTMQDNQRYFPVVDTNGKLLPHFITMTNLESRDPAQVRAGNERVIRPRFSDAEFFWNQDRKQPLANQREALKQVVFQQRLGTLADKSARVATQARFIAEQTGGDPRWAERAAELAKCDLLTQMVQEFPELQGIMGRYYALNDQEAAEVAQAQEEQYLPRFAGDRLPATPTGRALALADRLDNLVGIFAIGQPPSGAKDPFGLRRAALGVLRILIEGQIDLDLREVLQRSAATFQLALHADQIVESVFEFIMERLRAYYLDQGVRADSFEAVLECQPARPLDFDRRVRAVSAFRERPEATSLAAANKRIRNILKKIETAPPSQVRSDLLPEPAERALAERLGELSTAVIPLMEHGRYGDALNRLATLREPVDAFFDQVLVMTEDTALRDNRIALLNRLSELFLRVADFSRLQD</sequence>
<feature type="domain" description="DALR anticodon binding" evidence="12">
    <location>
        <begin position="582"/>
        <end position="677"/>
    </location>
</feature>
<keyword evidence="7 11" id="KW-0067">ATP-binding</keyword>
<dbReference type="PANTHER" id="PTHR30075:SF2">
    <property type="entry name" value="GLYCINE--TRNA LIGASE, CHLOROPLASTIC_MITOCHONDRIAL 2"/>
    <property type="match status" value="1"/>
</dbReference>
<keyword evidence="14" id="KW-1185">Reference proteome</keyword>
<dbReference type="GO" id="GO:0005829">
    <property type="term" value="C:cytosol"/>
    <property type="evidence" value="ECO:0007669"/>
    <property type="project" value="TreeGrafter"/>
</dbReference>
<dbReference type="STRING" id="1400863.BN873_460048"/>
<dbReference type="GO" id="GO:0005524">
    <property type="term" value="F:ATP binding"/>
    <property type="evidence" value="ECO:0007669"/>
    <property type="project" value="UniProtKB-UniRule"/>
</dbReference>
<comment type="catalytic activity">
    <reaction evidence="10 11">
        <text>tRNA(Gly) + glycine + ATP = glycyl-tRNA(Gly) + AMP + diphosphate</text>
        <dbReference type="Rhea" id="RHEA:16013"/>
        <dbReference type="Rhea" id="RHEA-COMP:9664"/>
        <dbReference type="Rhea" id="RHEA-COMP:9683"/>
        <dbReference type="ChEBI" id="CHEBI:30616"/>
        <dbReference type="ChEBI" id="CHEBI:33019"/>
        <dbReference type="ChEBI" id="CHEBI:57305"/>
        <dbReference type="ChEBI" id="CHEBI:78442"/>
        <dbReference type="ChEBI" id="CHEBI:78522"/>
        <dbReference type="ChEBI" id="CHEBI:456215"/>
        <dbReference type="EC" id="6.1.1.14"/>
    </reaction>
</comment>
<dbReference type="HAMAP" id="MF_00255">
    <property type="entry name" value="Gly_tRNA_synth_beta"/>
    <property type="match status" value="1"/>
</dbReference>
<evidence type="ECO:0000256" key="8">
    <source>
        <dbReference type="ARBA" id="ARBA00022917"/>
    </source>
</evidence>
<dbReference type="SUPFAM" id="SSF109604">
    <property type="entry name" value="HD-domain/PDEase-like"/>
    <property type="match status" value="1"/>
</dbReference>
<evidence type="ECO:0000313" key="14">
    <source>
        <dbReference type="Proteomes" id="UP000035760"/>
    </source>
</evidence>
<dbReference type="EMBL" id="CBTJ020000054">
    <property type="protein sequence ID" value="CDI03244.1"/>
    <property type="molecule type" value="Genomic_DNA"/>
</dbReference>
<comment type="subcellular location">
    <subcellularLocation>
        <location evidence="1 11">Cytoplasm</location>
    </subcellularLocation>
</comment>
<dbReference type="InterPro" id="IPR008909">
    <property type="entry name" value="DALR_anticod-bd"/>
</dbReference>
<dbReference type="PROSITE" id="PS50861">
    <property type="entry name" value="AA_TRNA_LIGASE_II_GLYAB"/>
    <property type="match status" value="1"/>
</dbReference>
<comment type="similarity">
    <text evidence="2 11">Belongs to the class-II aminoacyl-tRNA synthetase family.</text>
</comment>
<evidence type="ECO:0000256" key="5">
    <source>
        <dbReference type="ARBA" id="ARBA00022598"/>
    </source>
</evidence>
<keyword evidence="6 11" id="KW-0547">Nucleotide-binding</keyword>
<evidence type="ECO:0000256" key="4">
    <source>
        <dbReference type="ARBA" id="ARBA00022490"/>
    </source>
</evidence>
<dbReference type="Pfam" id="PF05746">
    <property type="entry name" value="DALR_1"/>
    <property type="match status" value="1"/>
</dbReference>
<dbReference type="Pfam" id="PF02092">
    <property type="entry name" value="tRNA_synt_2f"/>
    <property type="match status" value="1"/>
</dbReference>
<evidence type="ECO:0000256" key="7">
    <source>
        <dbReference type="ARBA" id="ARBA00022840"/>
    </source>
</evidence>
<dbReference type="GO" id="GO:0004820">
    <property type="term" value="F:glycine-tRNA ligase activity"/>
    <property type="evidence" value="ECO:0007669"/>
    <property type="project" value="UniProtKB-UniRule"/>
</dbReference>
<dbReference type="GO" id="GO:0006426">
    <property type="term" value="P:glycyl-tRNA aminoacylation"/>
    <property type="evidence" value="ECO:0007669"/>
    <property type="project" value="UniProtKB-UniRule"/>
</dbReference>
<proteinExistence type="inferred from homology"/>
<reference evidence="13" key="2">
    <citation type="submission" date="2014-03" db="EMBL/GenBank/DDBJ databases">
        <title>Candidatus Competibacter-lineage genomes retrieved from metagenomes reveal functional metabolic diversity.</title>
        <authorList>
            <person name="McIlroy S.J."/>
            <person name="Albertsen M."/>
            <person name="Andresen E.K."/>
            <person name="Saunders A.M."/>
            <person name="Kristiansen R."/>
            <person name="Stokholm-Bjerregaard M."/>
            <person name="Nielsen K.L."/>
            <person name="Nielsen P.H."/>
        </authorList>
    </citation>
    <scope>NUCLEOTIDE SEQUENCE</scope>
    <source>
        <strain evidence="13">Run_A_D11</strain>
    </source>
</reference>
<evidence type="ECO:0000256" key="2">
    <source>
        <dbReference type="ARBA" id="ARBA00008226"/>
    </source>
</evidence>
<evidence type="ECO:0000256" key="9">
    <source>
        <dbReference type="ARBA" id="ARBA00023146"/>
    </source>
</evidence>
<dbReference type="GO" id="GO:0006420">
    <property type="term" value="P:arginyl-tRNA aminoacylation"/>
    <property type="evidence" value="ECO:0007669"/>
    <property type="project" value="InterPro"/>
</dbReference>
<dbReference type="PANTHER" id="PTHR30075">
    <property type="entry name" value="GLYCYL-TRNA SYNTHETASE"/>
    <property type="match status" value="1"/>
</dbReference>
<evidence type="ECO:0000256" key="6">
    <source>
        <dbReference type="ARBA" id="ARBA00022741"/>
    </source>
</evidence>
<keyword evidence="9 11" id="KW-0030">Aminoacyl-tRNA synthetase</keyword>
<keyword evidence="5 11" id="KW-0436">Ligase</keyword>
<dbReference type="OrthoDB" id="9775440at2"/>
<evidence type="ECO:0000256" key="10">
    <source>
        <dbReference type="ARBA" id="ARBA00047937"/>
    </source>
</evidence>
<keyword evidence="4 11" id="KW-0963">Cytoplasm</keyword>
<dbReference type="InterPro" id="IPR015944">
    <property type="entry name" value="Gly-tRNA-synth_bsu"/>
</dbReference>
<evidence type="ECO:0000259" key="12">
    <source>
        <dbReference type="Pfam" id="PF05746"/>
    </source>
</evidence>
<dbReference type="PRINTS" id="PR01045">
    <property type="entry name" value="TRNASYNTHGB"/>
</dbReference>
<name>W6M9H5_9GAMM</name>
<protein>
    <recommendedName>
        <fullName evidence="11">Glycine--tRNA ligase beta subunit</fullName>
        <ecNumber evidence="11">6.1.1.14</ecNumber>
    </recommendedName>
    <alternativeName>
        <fullName evidence="11">Glycyl-tRNA synthetase beta subunit</fullName>
        <shortName evidence="11">GlyRS</shortName>
    </alternativeName>
</protein>
<evidence type="ECO:0000256" key="11">
    <source>
        <dbReference type="HAMAP-Rule" id="MF_00255"/>
    </source>
</evidence>
<keyword evidence="8 11" id="KW-0648">Protein biosynthesis</keyword>
<accession>W6M9H5</accession>
<dbReference type="Proteomes" id="UP000035760">
    <property type="component" value="Unassembled WGS sequence"/>
</dbReference>
<dbReference type="AlphaFoldDB" id="W6M9H5"/>
<evidence type="ECO:0000313" key="13">
    <source>
        <dbReference type="EMBL" id="CDI03244.1"/>
    </source>
</evidence>
<gene>
    <name evidence="11 13" type="primary">glyS</name>
    <name evidence="13" type="ORF">BN873_460048</name>
</gene>
<comment type="subunit">
    <text evidence="3 11">Tetramer of two alpha and two beta subunits.</text>
</comment>